<keyword evidence="6" id="KW-1185">Reference proteome</keyword>
<keyword evidence="1" id="KW-0805">Transcription regulation</keyword>
<dbReference type="InterPro" id="IPR002818">
    <property type="entry name" value="DJ-1/PfpI"/>
</dbReference>
<reference evidence="5 6" key="1">
    <citation type="submission" date="2018-03" db="EMBL/GenBank/DDBJ databases">
        <title>Genomic Encyclopedia of Archaeal and Bacterial Type Strains, Phase II (KMG-II): from individual species to whole genera.</title>
        <authorList>
            <person name="Goeker M."/>
        </authorList>
    </citation>
    <scope>NUCLEOTIDE SEQUENCE [LARGE SCALE GENOMIC DNA]</scope>
    <source>
        <strain evidence="5 6">DSM 45312</strain>
    </source>
</reference>
<feature type="region of interest" description="Disordered" evidence="3">
    <location>
        <begin position="36"/>
        <end position="70"/>
    </location>
</feature>
<dbReference type="Pfam" id="PF12833">
    <property type="entry name" value="HTH_18"/>
    <property type="match status" value="1"/>
</dbReference>
<dbReference type="AlphaFoldDB" id="A0A2P8DSN9"/>
<evidence type="ECO:0000256" key="1">
    <source>
        <dbReference type="ARBA" id="ARBA00023015"/>
    </source>
</evidence>
<evidence type="ECO:0000256" key="2">
    <source>
        <dbReference type="ARBA" id="ARBA00023163"/>
    </source>
</evidence>
<dbReference type="CDD" id="cd03137">
    <property type="entry name" value="GATase1_AraC_1"/>
    <property type="match status" value="1"/>
</dbReference>
<dbReference type="PROSITE" id="PS01124">
    <property type="entry name" value="HTH_ARAC_FAMILY_2"/>
    <property type="match status" value="1"/>
</dbReference>
<name>A0A2P8DSN9_9ACTN</name>
<dbReference type="InterPro" id="IPR052158">
    <property type="entry name" value="INH-QAR"/>
</dbReference>
<dbReference type="PANTHER" id="PTHR43130:SF3">
    <property type="entry name" value="HTH-TYPE TRANSCRIPTIONAL REGULATOR RV1931C"/>
    <property type="match status" value="1"/>
</dbReference>
<comment type="caution">
    <text evidence="5">The sequence shown here is derived from an EMBL/GenBank/DDBJ whole genome shotgun (WGS) entry which is preliminary data.</text>
</comment>
<dbReference type="Gene3D" id="3.40.50.880">
    <property type="match status" value="1"/>
</dbReference>
<keyword evidence="2" id="KW-0804">Transcription</keyword>
<dbReference type="InterPro" id="IPR009057">
    <property type="entry name" value="Homeodomain-like_sf"/>
</dbReference>
<sequence>MAAFAHDGRHRVAVLVRHGLLPIEMGIVHRLFSQARPLTGSPPTGAPPTGTRSAGTPRTTAPPTTDPPVGDPLYEVLTCALAPGEIRTDADITINVAHGPELLAEADTVVVPASDEDYEPTVDGRPSAPLAEAFARIRPGTRVASICTGSFVLAAVGLLDGRRATTHWRSAEQFRALYPAVDLDPDVLYTDEGGVLTAAGVASGIDLCLHMIRCDHGAAVANEVARGTVVSPHREGGQAQFIRRPVPEPRMSSTGAAREWALRHLGRPLTLRELAAKEAMSVRTFTRRFREESGVSPVQWLTRERVERARLLLEETDMPVERVAAEVGFGTAVSLRQHLHAALGVSPSAYRATFRGPAGPPAGPASPVQPVAPAPYASSASD</sequence>
<dbReference type="SUPFAM" id="SSF52317">
    <property type="entry name" value="Class I glutamine amidotransferase-like"/>
    <property type="match status" value="1"/>
</dbReference>
<dbReference type="PANTHER" id="PTHR43130">
    <property type="entry name" value="ARAC-FAMILY TRANSCRIPTIONAL REGULATOR"/>
    <property type="match status" value="1"/>
</dbReference>
<evidence type="ECO:0000259" key="4">
    <source>
        <dbReference type="PROSITE" id="PS01124"/>
    </source>
</evidence>
<dbReference type="SMART" id="SM00342">
    <property type="entry name" value="HTH_ARAC"/>
    <property type="match status" value="1"/>
</dbReference>
<feature type="region of interest" description="Disordered" evidence="3">
    <location>
        <begin position="355"/>
        <end position="382"/>
    </location>
</feature>
<dbReference type="RefSeq" id="WP_106581573.1">
    <property type="nucleotide sequence ID" value="NZ_PYGA01000002.1"/>
</dbReference>
<protein>
    <submittedName>
        <fullName evidence="5">Transcriptional regulator GlxA family with amidase domain</fullName>
    </submittedName>
</protein>
<proteinExistence type="predicted"/>
<accession>A0A2P8DSN9</accession>
<feature type="domain" description="HTH araC/xylS-type" evidence="4">
    <location>
        <begin position="255"/>
        <end position="353"/>
    </location>
</feature>
<dbReference type="Pfam" id="PF01965">
    <property type="entry name" value="DJ-1_PfpI"/>
    <property type="match status" value="1"/>
</dbReference>
<evidence type="ECO:0000313" key="6">
    <source>
        <dbReference type="Proteomes" id="UP000240542"/>
    </source>
</evidence>
<dbReference type="EMBL" id="PYGA01000002">
    <property type="protein sequence ID" value="PSL00239.1"/>
    <property type="molecule type" value="Genomic_DNA"/>
</dbReference>
<dbReference type="Proteomes" id="UP000240542">
    <property type="component" value="Unassembled WGS sequence"/>
</dbReference>
<dbReference type="SUPFAM" id="SSF46689">
    <property type="entry name" value="Homeodomain-like"/>
    <property type="match status" value="2"/>
</dbReference>
<organism evidence="5 6">
    <name type="scientific">Murinocardiopsis flavida</name>
    <dbReference type="NCBI Taxonomy" id="645275"/>
    <lineage>
        <taxon>Bacteria</taxon>
        <taxon>Bacillati</taxon>
        <taxon>Actinomycetota</taxon>
        <taxon>Actinomycetes</taxon>
        <taxon>Streptosporangiales</taxon>
        <taxon>Nocardiopsidaceae</taxon>
        <taxon>Murinocardiopsis</taxon>
    </lineage>
</organism>
<dbReference type="OrthoDB" id="9803764at2"/>
<evidence type="ECO:0000313" key="5">
    <source>
        <dbReference type="EMBL" id="PSL00239.1"/>
    </source>
</evidence>
<feature type="compositionally biased region" description="Low complexity" evidence="3">
    <location>
        <begin position="365"/>
        <end position="382"/>
    </location>
</feature>
<dbReference type="InterPro" id="IPR029062">
    <property type="entry name" value="Class_I_gatase-like"/>
</dbReference>
<dbReference type="InterPro" id="IPR018060">
    <property type="entry name" value="HTH_AraC"/>
</dbReference>
<evidence type="ECO:0000256" key="3">
    <source>
        <dbReference type="SAM" id="MobiDB-lite"/>
    </source>
</evidence>
<gene>
    <name evidence="5" type="ORF">CLV63_102366</name>
</gene>
<dbReference type="GO" id="GO:0003700">
    <property type="term" value="F:DNA-binding transcription factor activity"/>
    <property type="evidence" value="ECO:0007669"/>
    <property type="project" value="InterPro"/>
</dbReference>
<dbReference type="GO" id="GO:0043565">
    <property type="term" value="F:sequence-specific DNA binding"/>
    <property type="evidence" value="ECO:0007669"/>
    <property type="project" value="InterPro"/>
</dbReference>
<dbReference type="Gene3D" id="1.10.10.60">
    <property type="entry name" value="Homeodomain-like"/>
    <property type="match status" value="1"/>
</dbReference>
<feature type="compositionally biased region" description="Low complexity" evidence="3">
    <location>
        <begin position="37"/>
        <end position="63"/>
    </location>
</feature>